<dbReference type="EMBL" id="RYUN01000002">
    <property type="protein sequence ID" value="RYQ23691.1"/>
    <property type="molecule type" value="Genomic_DNA"/>
</dbReference>
<evidence type="ECO:0000313" key="1">
    <source>
        <dbReference type="EMBL" id="RYQ23691.1"/>
    </source>
</evidence>
<reference evidence="1 2" key="1">
    <citation type="submission" date="2018-12" db="EMBL/GenBank/DDBJ databases">
        <title>Unveiling genomic diversity among members of the Bifidobacterium pseudolongum species, a widely distributed gut commensal of the animal kingdom.</title>
        <authorList>
            <person name="Lugli G.A."/>
            <person name="Duranti S."/>
            <person name="Albert K."/>
            <person name="Mancabelli L."/>
            <person name="Napoli S."/>
            <person name="Viappiani A."/>
            <person name="Anzalone R."/>
            <person name="Longhi G."/>
            <person name="Milani C."/>
            <person name="Turroni F."/>
            <person name="Alessandri G."/>
            <person name="Sela D.A."/>
            <person name="Van Sinderen D."/>
            <person name="Ventura M."/>
        </authorList>
    </citation>
    <scope>NUCLEOTIDE SEQUENCE [LARGE SCALE GENOMIC DNA]</scope>
    <source>
        <strain evidence="1 2">2054B</strain>
    </source>
</reference>
<accession>A0A4Q5ACJ7</accession>
<proteinExistence type="predicted"/>
<dbReference type="AlphaFoldDB" id="A0A4Q5ACJ7"/>
<sequence length="342" mass="38633">MNSPIYTSEPAATRALAAEIRHNPQDFLDLISLKIGCTVKDFQTVACEEAERTDVVVTANDENGDVIRIGIEAKFDHIVTRDQLERESGVVDFLLLLVKDERDAIDFVKDVSGVLLWGEVLRCFNESRLTEADIRSIQVPRSTTRHRFRQLKEDMSAYMPEDEWDFNVSVGGSGRPTLSFESREQFHDSSAQDEGDNRRIRGHVAVKGRGTLKNVEEEHYEIFLGIEVPLDAVNFPSPESNIRPGWIDALDTLDCEVLEKNAERVEDLGLRRRSGKRVSGKYKENKKPLADKYLSGRGYLVQGYTDGWALGVRSRSLSFDELSEAAQTLALMVSQWAACYRD</sequence>
<protein>
    <submittedName>
        <fullName evidence="1">Uncharacterized protein</fullName>
    </submittedName>
</protein>
<evidence type="ECO:0000313" key="2">
    <source>
        <dbReference type="Proteomes" id="UP000294221"/>
    </source>
</evidence>
<organism evidence="1 2">
    <name type="scientific">Bifidobacterium pseudolongum subsp. pseudolongum</name>
    <dbReference type="NCBI Taxonomy" id="31954"/>
    <lineage>
        <taxon>Bacteria</taxon>
        <taxon>Bacillati</taxon>
        <taxon>Actinomycetota</taxon>
        <taxon>Actinomycetes</taxon>
        <taxon>Bifidobacteriales</taxon>
        <taxon>Bifidobacteriaceae</taxon>
        <taxon>Bifidobacterium</taxon>
    </lineage>
</organism>
<name>A0A4Q5ACJ7_9BIFI</name>
<dbReference type="RefSeq" id="WP_033489241.1">
    <property type="nucleotide sequence ID" value="NZ_CP093555.1"/>
</dbReference>
<dbReference type="Proteomes" id="UP000294221">
    <property type="component" value="Unassembled WGS sequence"/>
</dbReference>
<gene>
    <name evidence="1" type="ORF">PG2054B_0078</name>
</gene>
<comment type="caution">
    <text evidence="1">The sequence shown here is derived from an EMBL/GenBank/DDBJ whole genome shotgun (WGS) entry which is preliminary data.</text>
</comment>